<reference evidence="1 2" key="1">
    <citation type="submission" date="2020-03" db="EMBL/GenBank/DDBJ databases">
        <title>Genomic Encyclopedia of Type Strains, Phase IV (KMG-IV): sequencing the most valuable type-strain genomes for metagenomic binning, comparative biology and taxonomic classification.</title>
        <authorList>
            <person name="Goeker M."/>
        </authorList>
    </citation>
    <scope>NUCLEOTIDE SEQUENCE [LARGE SCALE GENOMIC DNA]</scope>
    <source>
        <strain evidence="1 2">DSM 24233</strain>
    </source>
</reference>
<comment type="caution">
    <text evidence="1">The sequence shown here is derived from an EMBL/GenBank/DDBJ whole genome shotgun (WGS) entry which is preliminary data.</text>
</comment>
<proteinExistence type="predicted"/>
<keyword evidence="2" id="KW-1185">Reference proteome</keyword>
<protein>
    <submittedName>
        <fullName evidence="1">Uncharacterized protein</fullName>
    </submittedName>
</protein>
<dbReference type="Proteomes" id="UP000580856">
    <property type="component" value="Unassembled WGS sequence"/>
</dbReference>
<dbReference type="EMBL" id="JAATJA010000005">
    <property type="protein sequence ID" value="NJB69436.1"/>
    <property type="molecule type" value="Genomic_DNA"/>
</dbReference>
<gene>
    <name evidence="1" type="ORF">GGQ74_003138</name>
</gene>
<dbReference type="AlphaFoldDB" id="A0A846QKH5"/>
<evidence type="ECO:0000313" key="1">
    <source>
        <dbReference type="EMBL" id="NJB69436.1"/>
    </source>
</evidence>
<dbReference type="RefSeq" id="WP_167942522.1">
    <property type="nucleotide sequence ID" value="NZ_JAATJA010000005.1"/>
</dbReference>
<sequence>MHSEMDEYPEFDFLVHIEGFLVPLAHIRAIGWVEKTYPDAEQPYEKEQYYFRVHLDQPVGDQGDGVARDLAAFFDTEADAEAGRMRLAERVNDFYKSMYANMMFTNNIH</sequence>
<accession>A0A846QKH5</accession>
<name>A0A846QKH5_9BACT</name>
<organism evidence="1 2">
    <name type="scientific">Desulfobaculum xiamenense</name>
    <dbReference type="NCBI Taxonomy" id="995050"/>
    <lineage>
        <taxon>Bacteria</taxon>
        <taxon>Pseudomonadati</taxon>
        <taxon>Thermodesulfobacteriota</taxon>
        <taxon>Desulfovibrionia</taxon>
        <taxon>Desulfovibrionales</taxon>
        <taxon>Desulfovibrionaceae</taxon>
        <taxon>Desulfobaculum</taxon>
    </lineage>
</organism>
<evidence type="ECO:0000313" key="2">
    <source>
        <dbReference type="Proteomes" id="UP000580856"/>
    </source>
</evidence>